<dbReference type="EMBL" id="JAADZU010000009">
    <property type="protein sequence ID" value="NDK88844.1"/>
    <property type="molecule type" value="Genomic_DNA"/>
</dbReference>
<dbReference type="Gene3D" id="3.10.129.10">
    <property type="entry name" value="Hotdog Thioesterase"/>
    <property type="match status" value="1"/>
</dbReference>
<dbReference type="Pfam" id="PF03061">
    <property type="entry name" value="4HBT"/>
    <property type="match status" value="1"/>
</dbReference>
<dbReference type="NCBIfam" id="TIGR00369">
    <property type="entry name" value="unchar_dom_1"/>
    <property type="match status" value="1"/>
</dbReference>
<dbReference type="InterPro" id="IPR003736">
    <property type="entry name" value="PAAI_dom"/>
</dbReference>
<sequence length="150" mass="16012">MTFTLYVNPEQIRSIARNGTDLMSLFLPISPFVGLLGVKVESLSDDEALLRLPWREELATTEDMVHGGAIAALADIAAMAAAWCGRDLPDRLRGVTTSLALEFLEPARAGDLLGRGRILRRGSTLTACDIDITTAGGVNVAKAIANYKVG</sequence>
<dbReference type="InterPro" id="IPR039298">
    <property type="entry name" value="ACOT13"/>
</dbReference>
<dbReference type="Proteomes" id="UP000466307">
    <property type="component" value="Unassembled WGS sequence"/>
</dbReference>
<evidence type="ECO:0000256" key="2">
    <source>
        <dbReference type="ARBA" id="ARBA00022801"/>
    </source>
</evidence>
<evidence type="ECO:0000313" key="5">
    <source>
        <dbReference type="Proteomes" id="UP000466307"/>
    </source>
</evidence>
<dbReference type="CDD" id="cd03443">
    <property type="entry name" value="PaaI_thioesterase"/>
    <property type="match status" value="1"/>
</dbReference>
<dbReference type="RefSeq" id="WP_059036375.1">
    <property type="nucleotide sequence ID" value="NZ_JAADZU010000009.1"/>
</dbReference>
<feature type="domain" description="Thioesterase" evidence="3">
    <location>
        <begin position="64"/>
        <end position="139"/>
    </location>
</feature>
<dbReference type="SUPFAM" id="SSF54637">
    <property type="entry name" value="Thioesterase/thiol ester dehydrase-isomerase"/>
    <property type="match status" value="1"/>
</dbReference>
<dbReference type="PANTHER" id="PTHR21660:SF1">
    <property type="entry name" value="ACYL-COENZYME A THIOESTERASE 13"/>
    <property type="match status" value="1"/>
</dbReference>
<organism evidence="4 5">
    <name type="scientific">Gordonia desulfuricans</name>
    <dbReference type="NCBI Taxonomy" id="89051"/>
    <lineage>
        <taxon>Bacteria</taxon>
        <taxon>Bacillati</taxon>
        <taxon>Actinomycetota</taxon>
        <taxon>Actinomycetes</taxon>
        <taxon>Mycobacteriales</taxon>
        <taxon>Gordoniaceae</taxon>
        <taxon>Gordonia</taxon>
    </lineage>
</organism>
<comment type="caution">
    <text evidence="4">The sequence shown here is derived from an EMBL/GenBank/DDBJ whole genome shotgun (WGS) entry which is preliminary data.</text>
</comment>
<dbReference type="InterPro" id="IPR006683">
    <property type="entry name" value="Thioestr_dom"/>
</dbReference>
<dbReference type="AlphaFoldDB" id="A0A7K3LKU1"/>
<evidence type="ECO:0000313" key="4">
    <source>
        <dbReference type="EMBL" id="NDK88844.1"/>
    </source>
</evidence>
<gene>
    <name evidence="4" type="ORF">GYA93_04520</name>
</gene>
<protein>
    <submittedName>
        <fullName evidence="4">PaaI family thioesterase</fullName>
    </submittedName>
</protein>
<keyword evidence="5" id="KW-1185">Reference proteome</keyword>
<proteinExistence type="inferred from homology"/>
<dbReference type="PANTHER" id="PTHR21660">
    <property type="entry name" value="THIOESTERASE SUPERFAMILY MEMBER-RELATED"/>
    <property type="match status" value="1"/>
</dbReference>
<name>A0A7K3LKU1_9ACTN</name>
<evidence type="ECO:0000259" key="3">
    <source>
        <dbReference type="Pfam" id="PF03061"/>
    </source>
</evidence>
<keyword evidence="2" id="KW-0378">Hydrolase</keyword>
<evidence type="ECO:0000256" key="1">
    <source>
        <dbReference type="ARBA" id="ARBA00008324"/>
    </source>
</evidence>
<dbReference type="InterPro" id="IPR029069">
    <property type="entry name" value="HotDog_dom_sf"/>
</dbReference>
<dbReference type="GO" id="GO:0047617">
    <property type="term" value="F:fatty acyl-CoA hydrolase activity"/>
    <property type="evidence" value="ECO:0007669"/>
    <property type="project" value="InterPro"/>
</dbReference>
<comment type="similarity">
    <text evidence="1">Belongs to the thioesterase PaaI family.</text>
</comment>
<accession>A0A7K3LKU1</accession>
<reference evidence="4 5" key="1">
    <citation type="submission" date="2020-01" db="EMBL/GenBank/DDBJ databases">
        <title>Investigation of new actinobacteria for the biodesulphurisation of diesel fuel.</title>
        <authorList>
            <person name="Athi Narayanan S.M."/>
        </authorList>
    </citation>
    <scope>NUCLEOTIDE SEQUENCE [LARGE SCALE GENOMIC DNA]</scope>
    <source>
        <strain evidence="4 5">213E</strain>
    </source>
</reference>